<dbReference type="Pfam" id="PF04082">
    <property type="entry name" value="Fungal_trans"/>
    <property type="match status" value="1"/>
</dbReference>
<dbReference type="Gene3D" id="4.10.240.10">
    <property type="entry name" value="Zn(2)-C6 fungal-type DNA-binding domain"/>
    <property type="match status" value="1"/>
</dbReference>
<evidence type="ECO:0000313" key="5">
    <source>
        <dbReference type="EMBL" id="KAH0957644.1"/>
    </source>
</evidence>
<dbReference type="InterPro" id="IPR007219">
    <property type="entry name" value="XnlR_reg_dom"/>
</dbReference>
<evidence type="ECO:0000256" key="3">
    <source>
        <dbReference type="SAM" id="MobiDB-lite"/>
    </source>
</evidence>
<evidence type="ECO:0000259" key="4">
    <source>
        <dbReference type="PROSITE" id="PS50048"/>
    </source>
</evidence>
<dbReference type="Pfam" id="PF00172">
    <property type="entry name" value="Zn_clus"/>
    <property type="match status" value="1"/>
</dbReference>
<dbReference type="PROSITE" id="PS50048">
    <property type="entry name" value="ZN2_CY6_FUNGAL_2"/>
    <property type="match status" value="1"/>
</dbReference>
<dbReference type="CDD" id="cd12148">
    <property type="entry name" value="fungal_TF_MHR"/>
    <property type="match status" value="1"/>
</dbReference>
<name>A0A9P8MNH9_9HYPO</name>
<dbReference type="PANTHER" id="PTHR47256">
    <property type="entry name" value="ZN(II)2CYS6 TRANSCRIPTION FACTOR (EUROFUNG)-RELATED"/>
    <property type="match status" value="1"/>
</dbReference>
<dbReference type="Proteomes" id="UP000824596">
    <property type="component" value="Unassembled WGS sequence"/>
</dbReference>
<dbReference type="InterPro" id="IPR001138">
    <property type="entry name" value="Zn2Cys6_DnaBD"/>
</dbReference>
<dbReference type="RefSeq" id="XP_044715158.1">
    <property type="nucleotide sequence ID" value="XM_044869605.1"/>
</dbReference>
<dbReference type="GO" id="GO:0006351">
    <property type="term" value="P:DNA-templated transcription"/>
    <property type="evidence" value="ECO:0007669"/>
    <property type="project" value="InterPro"/>
</dbReference>
<dbReference type="GO" id="GO:0003677">
    <property type="term" value="F:DNA binding"/>
    <property type="evidence" value="ECO:0007669"/>
    <property type="project" value="InterPro"/>
</dbReference>
<organism evidence="5 6">
    <name type="scientific">Hirsutella rhossiliensis</name>
    <dbReference type="NCBI Taxonomy" id="111463"/>
    <lineage>
        <taxon>Eukaryota</taxon>
        <taxon>Fungi</taxon>
        <taxon>Dikarya</taxon>
        <taxon>Ascomycota</taxon>
        <taxon>Pezizomycotina</taxon>
        <taxon>Sordariomycetes</taxon>
        <taxon>Hypocreomycetidae</taxon>
        <taxon>Hypocreales</taxon>
        <taxon>Ophiocordycipitaceae</taxon>
        <taxon>Hirsutella</taxon>
    </lineage>
</organism>
<dbReference type="OrthoDB" id="2943660at2759"/>
<gene>
    <name evidence="5" type="ORF">HRG_11135</name>
</gene>
<evidence type="ECO:0000256" key="1">
    <source>
        <dbReference type="ARBA" id="ARBA00022723"/>
    </source>
</evidence>
<dbReference type="CDD" id="cd00067">
    <property type="entry name" value="GAL4"/>
    <property type="match status" value="1"/>
</dbReference>
<dbReference type="GO" id="GO:0000981">
    <property type="term" value="F:DNA-binding transcription factor activity, RNA polymerase II-specific"/>
    <property type="evidence" value="ECO:0007669"/>
    <property type="project" value="InterPro"/>
</dbReference>
<dbReference type="GeneID" id="68360263"/>
<sequence length="524" mass="58448">MTSRFRPLLPAPSYREPRNPAVSTEPPKRRSAVPVACSACQKAKSKCNGDRPVCSRCDSKGLVCEYDIEPNQTRAASRREGEEQIRELYGHLQSRPWEEAIEILRRIRETSDPLEVARLVRAGDLLLSRPVRGDGSAAVAGPHEVTAPYPGSAVPCVASSWTAIADRDTVRSLVDIFFERDQWFLMPFIDRDVFLRDMQEPPERPQHRPFCSALLVNAICALAAGHGAMSTERDRSSGSGLGDSFFTEAKRLVNFENGRPSIPAVQALLIMFSYSCRMGRDRVGNIFRASGQARLLSGNEKVDTSISRLAQLYQGLQELTSSYPEEDGYEGMHEREHCHLWAYHHLVAAHITRLIRRVKAHPLPWESPTDICIRHCQGIIKHVQRHFARYPSDRQGSLAALYFAYTCTIMLIDLLDGNSPAVVETFSRSCQIIHEATDFPLSGLLLEGLAAVANHMGVQLPPDVAPFLDDIEVVRPKLEGAPLGFVVPFRGRTLVDDEMWFWDTETAGIELGDLLGLHRRSGTA</sequence>
<dbReference type="InterPro" id="IPR053187">
    <property type="entry name" value="Notoamide_regulator"/>
</dbReference>
<dbReference type="AlphaFoldDB" id="A0A9P8MNH9"/>
<dbReference type="SMART" id="SM00066">
    <property type="entry name" value="GAL4"/>
    <property type="match status" value="1"/>
</dbReference>
<dbReference type="EMBL" id="JAIZPD010000019">
    <property type="protein sequence ID" value="KAH0957644.1"/>
    <property type="molecule type" value="Genomic_DNA"/>
</dbReference>
<dbReference type="SUPFAM" id="SSF57701">
    <property type="entry name" value="Zn2/Cys6 DNA-binding domain"/>
    <property type="match status" value="1"/>
</dbReference>
<keyword evidence="1" id="KW-0479">Metal-binding</keyword>
<comment type="caution">
    <text evidence="5">The sequence shown here is derived from an EMBL/GenBank/DDBJ whole genome shotgun (WGS) entry which is preliminary data.</text>
</comment>
<dbReference type="GO" id="GO:0008270">
    <property type="term" value="F:zinc ion binding"/>
    <property type="evidence" value="ECO:0007669"/>
    <property type="project" value="InterPro"/>
</dbReference>
<keyword evidence="6" id="KW-1185">Reference proteome</keyword>
<feature type="region of interest" description="Disordered" evidence="3">
    <location>
        <begin position="1"/>
        <end position="28"/>
    </location>
</feature>
<reference evidence="5" key="1">
    <citation type="submission" date="2021-09" db="EMBL/GenBank/DDBJ databases">
        <title>A high-quality genome of the endoparasitic fungus Hirsutella rhossiliensis with a comparison of Hirsutella genomes reveals transposable elements contributing to genome size variation.</title>
        <authorList>
            <person name="Lin R."/>
            <person name="Jiao Y."/>
            <person name="Sun X."/>
            <person name="Ling J."/>
            <person name="Xie B."/>
            <person name="Cheng X."/>
        </authorList>
    </citation>
    <scope>NUCLEOTIDE SEQUENCE</scope>
    <source>
        <strain evidence="5">HR02</strain>
    </source>
</reference>
<dbReference type="PANTHER" id="PTHR47256:SF1">
    <property type="entry name" value="ZN(II)2CYS6 TRANSCRIPTION FACTOR (EUROFUNG)"/>
    <property type="match status" value="1"/>
</dbReference>
<accession>A0A9P8MNH9</accession>
<dbReference type="InterPro" id="IPR036864">
    <property type="entry name" value="Zn2-C6_fun-type_DNA-bd_sf"/>
</dbReference>
<keyword evidence="2" id="KW-0539">Nucleus</keyword>
<feature type="domain" description="Zn(2)-C6 fungal-type" evidence="4">
    <location>
        <begin position="36"/>
        <end position="66"/>
    </location>
</feature>
<evidence type="ECO:0000256" key="2">
    <source>
        <dbReference type="ARBA" id="ARBA00023242"/>
    </source>
</evidence>
<protein>
    <submittedName>
        <fullName evidence="5">Fungal zn(2)-Cys(6) binuclear cluster domain-containing protein</fullName>
    </submittedName>
</protein>
<proteinExistence type="predicted"/>
<evidence type="ECO:0000313" key="6">
    <source>
        <dbReference type="Proteomes" id="UP000824596"/>
    </source>
</evidence>